<keyword evidence="2" id="KW-1185">Reference proteome</keyword>
<organism evidence="1 2">
    <name type="scientific">Phytophthora megakarya</name>
    <dbReference type="NCBI Taxonomy" id="4795"/>
    <lineage>
        <taxon>Eukaryota</taxon>
        <taxon>Sar</taxon>
        <taxon>Stramenopiles</taxon>
        <taxon>Oomycota</taxon>
        <taxon>Peronosporomycetes</taxon>
        <taxon>Peronosporales</taxon>
        <taxon>Peronosporaceae</taxon>
        <taxon>Phytophthora</taxon>
    </lineage>
</organism>
<dbReference type="Proteomes" id="UP000198211">
    <property type="component" value="Unassembled WGS sequence"/>
</dbReference>
<evidence type="ECO:0000313" key="2">
    <source>
        <dbReference type="Proteomes" id="UP000198211"/>
    </source>
</evidence>
<accession>A0A225VDS9</accession>
<gene>
    <name evidence="1" type="ORF">PHMEG_00025016</name>
</gene>
<sequence>MDAFIEHVLGVTLKQMKNKPFDGLFGDGDGSLHAHFLVWIYDAPPNTDAFRRAVTEHGDLFYRDIAMYTDSIVNTSIPLDVEALSCQWCGHSFANL</sequence>
<dbReference type="EMBL" id="NBNE01005612">
    <property type="protein sequence ID" value="OWZ03284.1"/>
    <property type="molecule type" value="Genomic_DNA"/>
</dbReference>
<reference evidence="2" key="1">
    <citation type="submission" date="2017-03" db="EMBL/GenBank/DDBJ databases">
        <title>Phytopthora megakarya and P. palmivora, two closely related causual agents of cacao black pod achieved similar genome size and gene model numbers by different mechanisms.</title>
        <authorList>
            <person name="Ali S."/>
            <person name="Shao J."/>
            <person name="Larry D.J."/>
            <person name="Kronmiller B."/>
            <person name="Shen D."/>
            <person name="Strem M.D."/>
            <person name="Melnick R.L."/>
            <person name="Guiltinan M.J."/>
            <person name="Tyler B.M."/>
            <person name="Meinhardt L.W."/>
            <person name="Bailey B.A."/>
        </authorList>
    </citation>
    <scope>NUCLEOTIDE SEQUENCE [LARGE SCALE GENOMIC DNA]</scope>
    <source>
        <strain evidence="2">zdho120</strain>
    </source>
</reference>
<proteinExistence type="predicted"/>
<protein>
    <submittedName>
        <fullName evidence="1">Uncharacterized protein</fullName>
    </submittedName>
</protein>
<name>A0A225VDS9_9STRA</name>
<evidence type="ECO:0000313" key="1">
    <source>
        <dbReference type="EMBL" id="OWZ03284.1"/>
    </source>
</evidence>
<dbReference type="AlphaFoldDB" id="A0A225VDS9"/>
<comment type="caution">
    <text evidence="1">The sequence shown here is derived from an EMBL/GenBank/DDBJ whole genome shotgun (WGS) entry which is preliminary data.</text>
</comment>
<dbReference type="OrthoDB" id="126095at2759"/>